<dbReference type="PROSITE" id="PS51318">
    <property type="entry name" value="TAT"/>
    <property type="match status" value="1"/>
</dbReference>
<dbReference type="KEGG" id="cvt:B843_03790"/>
<dbReference type="RefSeq" id="WP_025252193.1">
    <property type="nucleotide sequence ID" value="NZ_CP004353.1"/>
</dbReference>
<protein>
    <recommendedName>
        <fullName evidence="6">Phosphodiesterase/alkaline phosphatase D</fullName>
    </recommendedName>
</protein>
<evidence type="ECO:0000256" key="1">
    <source>
        <dbReference type="SAM" id="SignalP"/>
    </source>
</evidence>
<dbReference type="InterPro" id="IPR018946">
    <property type="entry name" value="PhoD-like_MPP"/>
</dbReference>
<sequence length="597" mass="64495">MDAPRTPLLCSRRRFLAGAAAGAATLPFFTHAAARGQESREASTSESGSTDLVFRHSVASGDPLPNAVVLWTRVTPVPEATPGSGAGEPTTVRWEVATTPDFAAIAASGEVLTDAARDHTVTVDARGLAPATSYFYRFTVLDGPAQGATSRTGRTRTAPAANASPDNLRFAVCACSNYEAGFFNAYREIASREDLEFVLHLGDFTYEYASGRYGAAFGHIVREVAPAHRTTSLTDFRVRQGHFHEDPDLADMLAAKPLVAMWDDHEFTDNAWGNGATGNSFAPGEDFPALKAAAMQAYFEWMPVRAGVGQGADQPSEAAESGQDTRHVYRHLAYGQLAEIILPDLRSYRDYQVLYASAGGIAADPDYLRAVGRDDRTMMGRTQFDWFADVLTTSATRWQLVGNEVMFAPLTLPATLDPQIQDWLVSQTGFPADGIALNSDQWDGYMAERQRVIDLIAEHDLGGVVFLTGDIHSSWASDIPQSAGDYRLGRNGKVVATEFVTPSVTAASLFDTLARSPQLSDAIRQLIAHSEEALRQFAPWHKYVELSEHGYLAVDVTAERVRADFHHGPVTAPNAPLALAASYQAIHGSPGATPLVS</sequence>
<dbReference type="InterPro" id="IPR029052">
    <property type="entry name" value="Metallo-depent_PP-like"/>
</dbReference>
<dbReference type="AlphaFoldDB" id="W5XZL1"/>
<dbReference type="SUPFAM" id="SSF56300">
    <property type="entry name" value="Metallo-dependent phosphatases"/>
    <property type="match status" value="1"/>
</dbReference>
<gene>
    <name evidence="4" type="ORF">B843_03790</name>
</gene>
<dbReference type="PANTHER" id="PTHR43606">
    <property type="entry name" value="PHOSPHATASE, PUTATIVE (AFU_ORTHOLOGUE AFUA_6G08710)-RELATED"/>
    <property type="match status" value="1"/>
</dbReference>
<dbReference type="InterPro" id="IPR032093">
    <property type="entry name" value="PhoD_N"/>
</dbReference>
<evidence type="ECO:0008006" key="6">
    <source>
        <dbReference type="Google" id="ProtNLM"/>
    </source>
</evidence>
<dbReference type="InterPro" id="IPR006311">
    <property type="entry name" value="TAT_signal"/>
</dbReference>
<keyword evidence="1" id="KW-0732">Signal</keyword>
<dbReference type="InterPro" id="IPR052900">
    <property type="entry name" value="Phospholipid_Metab_Enz"/>
</dbReference>
<evidence type="ECO:0000313" key="5">
    <source>
        <dbReference type="Proteomes" id="UP000019222"/>
    </source>
</evidence>
<dbReference type="Gene3D" id="2.60.40.380">
    <property type="entry name" value="Purple acid phosphatase-like, N-terminal"/>
    <property type="match status" value="1"/>
</dbReference>
<evidence type="ECO:0000313" key="4">
    <source>
        <dbReference type="EMBL" id="AHI22149.1"/>
    </source>
</evidence>
<keyword evidence="5" id="KW-1185">Reference proteome</keyword>
<dbReference type="InterPro" id="IPR038607">
    <property type="entry name" value="PhoD-like_sf"/>
</dbReference>
<dbReference type="eggNOG" id="COG3540">
    <property type="taxonomic scope" value="Bacteria"/>
</dbReference>
<feature type="domain" description="PhoD-like phosphatase metallophosphatase" evidence="2">
    <location>
        <begin position="170"/>
        <end position="565"/>
    </location>
</feature>
<name>W5XZL1_9CORY</name>
<dbReference type="HOGENOM" id="CLU_015982_1_0_11"/>
<dbReference type="Pfam" id="PF09423">
    <property type="entry name" value="PhoD"/>
    <property type="match status" value="1"/>
</dbReference>
<dbReference type="PATRIC" id="fig|1224164.3.peg.749"/>
<dbReference type="EMBL" id="CP004353">
    <property type="protein sequence ID" value="AHI22149.1"/>
    <property type="molecule type" value="Genomic_DNA"/>
</dbReference>
<dbReference type="Pfam" id="PF16655">
    <property type="entry name" value="PhoD_N"/>
    <property type="match status" value="1"/>
</dbReference>
<feature type="signal peptide" evidence="1">
    <location>
        <begin position="1"/>
        <end position="32"/>
    </location>
</feature>
<feature type="domain" description="Phospholipase D N-terminal" evidence="3">
    <location>
        <begin position="56"/>
        <end position="157"/>
    </location>
</feature>
<evidence type="ECO:0000259" key="2">
    <source>
        <dbReference type="Pfam" id="PF09423"/>
    </source>
</evidence>
<dbReference type="CDD" id="cd07389">
    <property type="entry name" value="MPP_PhoD"/>
    <property type="match status" value="1"/>
</dbReference>
<dbReference type="Proteomes" id="UP000019222">
    <property type="component" value="Chromosome"/>
</dbReference>
<accession>W5XZL1</accession>
<dbReference type="PANTHER" id="PTHR43606:SF2">
    <property type="entry name" value="ALKALINE PHOSPHATASE FAMILY PROTEIN (AFU_ORTHOLOGUE AFUA_5G03860)"/>
    <property type="match status" value="1"/>
</dbReference>
<dbReference type="Gene3D" id="3.60.21.70">
    <property type="entry name" value="PhoD-like phosphatase"/>
    <property type="match status" value="1"/>
</dbReference>
<evidence type="ECO:0000259" key="3">
    <source>
        <dbReference type="Pfam" id="PF16655"/>
    </source>
</evidence>
<organism evidence="4 5">
    <name type="scientific">Corynebacterium vitaeruminis DSM 20294</name>
    <dbReference type="NCBI Taxonomy" id="1224164"/>
    <lineage>
        <taxon>Bacteria</taxon>
        <taxon>Bacillati</taxon>
        <taxon>Actinomycetota</taxon>
        <taxon>Actinomycetes</taxon>
        <taxon>Mycobacteriales</taxon>
        <taxon>Corynebacteriaceae</taxon>
        <taxon>Corynebacterium</taxon>
    </lineage>
</organism>
<proteinExistence type="predicted"/>
<feature type="chain" id="PRO_5004876211" description="Phosphodiesterase/alkaline phosphatase D" evidence="1">
    <location>
        <begin position="33"/>
        <end position="597"/>
    </location>
</feature>
<reference evidence="4 5" key="1">
    <citation type="submission" date="2013-02" db="EMBL/GenBank/DDBJ databases">
        <title>The complete genome sequence of Corynebacterium vitaeruminis DSM 20294.</title>
        <authorList>
            <person name="Ruckert C."/>
            <person name="Albersmeier A."/>
            <person name="Kalinowski J."/>
        </authorList>
    </citation>
    <scope>NUCLEOTIDE SEQUENCE [LARGE SCALE GENOMIC DNA]</scope>
    <source>
        <strain evidence="5">ATCC 10234</strain>
    </source>
</reference>
<dbReference type="STRING" id="1224164.B843_03790"/>